<keyword evidence="2" id="KW-1185">Reference proteome</keyword>
<keyword evidence="1" id="KW-0378">Hydrolase</keyword>
<evidence type="ECO:0000313" key="2">
    <source>
        <dbReference type="Proteomes" id="UP000827976"/>
    </source>
</evidence>
<dbReference type="EMBL" id="CM037014">
    <property type="protein sequence ID" value="KAH7686513.1"/>
    <property type="molecule type" value="Genomic_DNA"/>
</dbReference>
<proteinExistence type="predicted"/>
<comment type="caution">
    <text evidence="1">The sequence shown here is derived from an EMBL/GenBank/DDBJ whole genome shotgun (WGS) entry which is preliminary data.</text>
</comment>
<organism evidence="1 2">
    <name type="scientific">Dioscorea alata</name>
    <name type="common">Purple yam</name>
    <dbReference type="NCBI Taxonomy" id="55571"/>
    <lineage>
        <taxon>Eukaryota</taxon>
        <taxon>Viridiplantae</taxon>
        <taxon>Streptophyta</taxon>
        <taxon>Embryophyta</taxon>
        <taxon>Tracheophyta</taxon>
        <taxon>Spermatophyta</taxon>
        <taxon>Magnoliopsida</taxon>
        <taxon>Liliopsida</taxon>
        <taxon>Dioscoreales</taxon>
        <taxon>Dioscoreaceae</taxon>
        <taxon>Dioscorea</taxon>
    </lineage>
</organism>
<reference evidence="2" key="1">
    <citation type="journal article" date="2022" name="Nat. Commun.">
        <title>Chromosome evolution and the genetic basis of agronomically important traits in greater yam.</title>
        <authorList>
            <person name="Bredeson J.V."/>
            <person name="Lyons J.B."/>
            <person name="Oniyinde I.O."/>
            <person name="Okereke N.R."/>
            <person name="Kolade O."/>
            <person name="Nnabue I."/>
            <person name="Nwadili C.O."/>
            <person name="Hribova E."/>
            <person name="Parker M."/>
            <person name="Nwogha J."/>
            <person name="Shu S."/>
            <person name="Carlson J."/>
            <person name="Kariba R."/>
            <person name="Muthemba S."/>
            <person name="Knop K."/>
            <person name="Barton G.J."/>
            <person name="Sherwood A.V."/>
            <person name="Lopez-Montes A."/>
            <person name="Asiedu R."/>
            <person name="Jamnadass R."/>
            <person name="Muchugi A."/>
            <person name="Goodstein D."/>
            <person name="Egesi C.N."/>
            <person name="Featherston J."/>
            <person name="Asfaw A."/>
            <person name="Simpson G.G."/>
            <person name="Dolezel J."/>
            <person name="Hendre P.S."/>
            <person name="Van Deynze A."/>
            <person name="Kumar P.L."/>
            <person name="Obidiegwu J.E."/>
            <person name="Bhattacharjee R."/>
            <person name="Rokhsar D.S."/>
        </authorList>
    </citation>
    <scope>NUCLEOTIDE SEQUENCE [LARGE SCALE GENOMIC DNA]</scope>
    <source>
        <strain evidence="2">cv. TDa95/00328</strain>
    </source>
</reference>
<gene>
    <name evidence="1" type="ORF">IHE45_04G110300</name>
</gene>
<accession>A0ACB7WF88</accession>
<dbReference type="Proteomes" id="UP000827976">
    <property type="component" value="Chromosome 4"/>
</dbReference>
<evidence type="ECO:0000313" key="1">
    <source>
        <dbReference type="EMBL" id="KAH7686513.1"/>
    </source>
</evidence>
<dbReference type="EC" id="3.5.1.98" evidence="1"/>
<protein>
    <submittedName>
        <fullName evidence="1">Histone deacetylase family protein</fullName>
        <ecNumber evidence="1">3.5.1.98</ecNumber>
    </submittedName>
</protein>
<sequence>METGGNSLPSGADGKKREVSYYYDPLIGNYHYGSDHSMKPLRIAMTHDLLHKYRVLNNMQVFKPTKATSDDLCQFHSDEYIRFLKRITPDNARELAGLCKIYNINTNDCPVFDGLYDYCISYTGGSLSAAARLNEGSSDIAINWSGGLHHAKCSAASGFCYVNDAVLAITELLKHRQRVLYVDIDVHHGDGVEEAFYQTDRVMTVSFHQRKIFPYNTGFINHIGSDQGKYHAVNVRLDEGITDDTYHSLFKPIISKVMEVYRPEALVLQCGADSLARDPLGSFNLTIKGHAECVNFLRSFNLPLLLLGGGGYCIRNVPRCWAYETAVAVGVELQNDLPSNDFYAYFGPHYTLHDPPIKGLENRNSTRSLEKIKTRVLDNISKLEHAPSVQFQERPPDASVDVQLLTQLRTSGLD</sequence>
<name>A0ACB7WF88_DIOAL</name>